<evidence type="ECO:0000313" key="2">
    <source>
        <dbReference type="EMBL" id="KAH3859697.1"/>
    </source>
</evidence>
<feature type="region of interest" description="Disordered" evidence="1">
    <location>
        <begin position="1"/>
        <end position="50"/>
    </location>
</feature>
<organism evidence="2 3">
    <name type="scientific">Dreissena polymorpha</name>
    <name type="common">Zebra mussel</name>
    <name type="synonym">Mytilus polymorpha</name>
    <dbReference type="NCBI Taxonomy" id="45954"/>
    <lineage>
        <taxon>Eukaryota</taxon>
        <taxon>Metazoa</taxon>
        <taxon>Spiralia</taxon>
        <taxon>Lophotrochozoa</taxon>
        <taxon>Mollusca</taxon>
        <taxon>Bivalvia</taxon>
        <taxon>Autobranchia</taxon>
        <taxon>Heteroconchia</taxon>
        <taxon>Euheterodonta</taxon>
        <taxon>Imparidentia</taxon>
        <taxon>Neoheterodontei</taxon>
        <taxon>Myida</taxon>
        <taxon>Dreissenoidea</taxon>
        <taxon>Dreissenidae</taxon>
        <taxon>Dreissena</taxon>
    </lineage>
</organism>
<proteinExistence type="predicted"/>
<evidence type="ECO:0000313" key="3">
    <source>
        <dbReference type="Proteomes" id="UP000828390"/>
    </source>
</evidence>
<reference evidence="2" key="2">
    <citation type="submission" date="2020-11" db="EMBL/GenBank/DDBJ databases">
        <authorList>
            <person name="McCartney M.A."/>
            <person name="Auch B."/>
            <person name="Kono T."/>
            <person name="Mallez S."/>
            <person name="Becker A."/>
            <person name="Gohl D.M."/>
            <person name="Silverstein K.A.T."/>
            <person name="Koren S."/>
            <person name="Bechman K.B."/>
            <person name="Herman A."/>
            <person name="Abrahante J.E."/>
            <person name="Garbe J."/>
        </authorList>
    </citation>
    <scope>NUCLEOTIDE SEQUENCE</scope>
    <source>
        <strain evidence="2">Duluth1</strain>
        <tissue evidence="2">Whole animal</tissue>
    </source>
</reference>
<protein>
    <submittedName>
        <fullName evidence="2">Uncharacterized protein</fullName>
    </submittedName>
</protein>
<gene>
    <name evidence="2" type="ORF">DPMN_102517</name>
</gene>
<evidence type="ECO:0000256" key="1">
    <source>
        <dbReference type="SAM" id="MobiDB-lite"/>
    </source>
</evidence>
<sequence length="50" mass="5493">MGYQTTRPKANSPQDKSPRKSGQVAPNILDNSPQSKDNSPQIKDNSPQIK</sequence>
<name>A0A9D4RAL0_DREPO</name>
<dbReference type="Proteomes" id="UP000828390">
    <property type="component" value="Unassembled WGS sequence"/>
</dbReference>
<dbReference type="AlphaFoldDB" id="A0A9D4RAL0"/>
<feature type="compositionally biased region" description="Polar residues" evidence="1">
    <location>
        <begin position="1"/>
        <end position="15"/>
    </location>
</feature>
<reference evidence="2" key="1">
    <citation type="journal article" date="2019" name="bioRxiv">
        <title>The Genome of the Zebra Mussel, Dreissena polymorpha: A Resource for Invasive Species Research.</title>
        <authorList>
            <person name="McCartney M.A."/>
            <person name="Auch B."/>
            <person name="Kono T."/>
            <person name="Mallez S."/>
            <person name="Zhang Y."/>
            <person name="Obille A."/>
            <person name="Becker A."/>
            <person name="Abrahante J.E."/>
            <person name="Garbe J."/>
            <person name="Badalamenti J.P."/>
            <person name="Herman A."/>
            <person name="Mangelson H."/>
            <person name="Liachko I."/>
            <person name="Sullivan S."/>
            <person name="Sone E.D."/>
            <person name="Koren S."/>
            <person name="Silverstein K.A.T."/>
            <person name="Beckman K.B."/>
            <person name="Gohl D.M."/>
        </authorList>
    </citation>
    <scope>NUCLEOTIDE SEQUENCE</scope>
    <source>
        <strain evidence="2">Duluth1</strain>
        <tissue evidence="2">Whole animal</tissue>
    </source>
</reference>
<keyword evidence="3" id="KW-1185">Reference proteome</keyword>
<comment type="caution">
    <text evidence="2">The sequence shown here is derived from an EMBL/GenBank/DDBJ whole genome shotgun (WGS) entry which is preliminary data.</text>
</comment>
<dbReference type="EMBL" id="JAIWYP010000003">
    <property type="protein sequence ID" value="KAH3859697.1"/>
    <property type="molecule type" value="Genomic_DNA"/>
</dbReference>
<feature type="compositionally biased region" description="Polar residues" evidence="1">
    <location>
        <begin position="29"/>
        <end position="50"/>
    </location>
</feature>
<accession>A0A9D4RAL0</accession>